<reference evidence="1" key="1">
    <citation type="submission" date="2021-12" db="EMBL/GenBank/DDBJ databases">
        <authorList>
            <person name="Cha I.-T."/>
            <person name="Lee K.-E."/>
            <person name="Park S.-J."/>
        </authorList>
    </citation>
    <scope>NUCLEOTIDE SEQUENCE</scope>
    <source>
        <strain evidence="1">YSM-43</strain>
    </source>
</reference>
<protein>
    <recommendedName>
        <fullName evidence="3">YD repeat-containing protein</fullName>
    </recommendedName>
</protein>
<evidence type="ECO:0000313" key="1">
    <source>
        <dbReference type="EMBL" id="UOX34844.1"/>
    </source>
</evidence>
<gene>
    <name evidence="1" type="ORF">LXD69_04870</name>
</gene>
<evidence type="ECO:0008006" key="3">
    <source>
        <dbReference type="Google" id="ProtNLM"/>
    </source>
</evidence>
<accession>A0ABY4HPP6</accession>
<dbReference type="EMBL" id="CP090145">
    <property type="protein sequence ID" value="UOX34844.1"/>
    <property type="molecule type" value="Genomic_DNA"/>
</dbReference>
<proteinExistence type="predicted"/>
<dbReference type="Proteomes" id="UP000830454">
    <property type="component" value="Chromosome"/>
</dbReference>
<reference evidence="1" key="2">
    <citation type="submission" date="2022-04" db="EMBL/GenBank/DDBJ databases">
        <title>Complete Genome Sequence of Flavobacterium sediminilitoris YSM-43, Isolated from a Tidal Sediment.</title>
        <authorList>
            <person name="Lee P.A."/>
        </authorList>
    </citation>
    <scope>NUCLEOTIDE SEQUENCE</scope>
    <source>
        <strain evidence="1">YSM-43</strain>
    </source>
</reference>
<name>A0ABY4HPP6_9FLAO</name>
<sequence length="1075" mass="124184">MKNIFFTIFILKVSLLMSQNYKDDFFPPSPEASSLIRTVDVPINYSTGGSNYSLPIHNIKLKDLTIPITLSYQSYGFKPSEIASNVGLGWELNVGGKITQNVIGQNDIDVPGPANNYWDLPNDRDFKLPISSPYFGVNPYPNLDSLHNPNTDLYMFDQIKDYQLEVQPDLFYYSTPINSGKFFFASNFEAKQIPFGKEKIIYNSTNHTFEIIDIKGVRYLYEIRTENINRTINDCVAIQELNGISNSNSYTYYLSKIITPNNEVVEFIYDTVKYNLINDKDYTRYYQSFYGGAEKITSFYSQITSKVLVKIKVNQKDQVEFVYNKYRKDIKGTQQEFAPKTLDSIKIKYDTDISLFQFDYGYYGISESSYDSTIFESIIKNEDSNYRLKLKSFQKIGENPYVFSYSNELPVQRYTQCLDHWGYYNESCNRYTFNSLFGDSNGAVKAPSLQKSQTNVLKNVTLPTKGIIEFTYELNDCSDCGITYPQFYWDNVVTLYSNTDDIFSNDWQVIEEYFTMPESYISSPYVQFYIYDNGPITTDNNVLVRLYDDQNNLINFEIIGTGNQNKPFVGDYHLIKGKTYKLVLECKDNIENENKFLGFNVLKSYSSPMSIGKVGGLRVQNIKMKEGNDLKYHKSYEYKNGGNSSGVLYEKPYYFDQYTRPFVNGVSDLYEWSFSGYLVQYSRLPFDLFGYGGHHIFYKKVTEKNHDVFNLSNAIKTEKYFTFHDDLRYGDDTYFSKISYNWKRGLISQINEFKNNDTIRKTKYSYSFLDTPADVINHSGLEPGNHIDNPSFPNEFHQRSLSINLVRADVNFYNLYTYKSSKLISAWYYMDKKITEENFNGNLLKTEETYKYENPINAQLSSVVSKNSLGEILETKYSYAHEMGNQAMIDKNMIAIPLKTQSFKGTEKLSEQETQYRDWGNGLLAPEVIKTAKGAVTAEDRIKYNALDNTTGNPLEVQQEGGQPITYIWGYNKTLPIAKIENATYAQVQPYEANLQTLSNGTDEASLITALNSLRTVLPNAMITTYTHKPLIGVSTMTDPKGNFVRYHYDTFNRLEFVTDKDDKVVSENKYHYKN</sequence>
<dbReference type="RefSeq" id="WP_246917912.1">
    <property type="nucleotide sequence ID" value="NZ_CP090145.1"/>
</dbReference>
<keyword evidence="2" id="KW-1185">Reference proteome</keyword>
<evidence type="ECO:0000313" key="2">
    <source>
        <dbReference type="Proteomes" id="UP000830454"/>
    </source>
</evidence>
<organism evidence="1 2">
    <name type="scientific">Flavobacterium sediminilitoris</name>
    <dbReference type="NCBI Taxonomy" id="2024526"/>
    <lineage>
        <taxon>Bacteria</taxon>
        <taxon>Pseudomonadati</taxon>
        <taxon>Bacteroidota</taxon>
        <taxon>Flavobacteriia</taxon>
        <taxon>Flavobacteriales</taxon>
        <taxon>Flavobacteriaceae</taxon>
        <taxon>Flavobacterium</taxon>
    </lineage>
</organism>